<feature type="signal peptide" evidence="2">
    <location>
        <begin position="1"/>
        <end position="20"/>
    </location>
</feature>
<keyword evidence="2" id="KW-0732">Signal</keyword>
<evidence type="ECO:0000313" key="4">
    <source>
        <dbReference type="EMBL" id="CAD8833533.1"/>
    </source>
</evidence>
<feature type="chain" id="PRO_5036191809" evidence="2">
    <location>
        <begin position="21"/>
        <end position="158"/>
    </location>
</feature>
<accession>A0A6T8U0A1</accession>
<keyword evidence="1" id="KW-0812">Transmembrane</keyword>
<dbReference type="EMBL" id="HBFQ01011241">
    <property type="protein sequence ID" value="CAD8833533.1"/>
    <property type="molecule type" value="Transcribed_RNA"/>
</dbReference>
<gene>
    <name evidence="3" type="ORF">NSCI0253_LOCUS7880</name>
    <name evidence="4" type="ORF">NSCI0253_LOCUS7881</name>
</gene>
<protein>
    <submittedName>
        <fullName evidence="4">Uncharacterized protein</fullName>
    </submittedName>
</protein>
<evidence type="ECO:0000313" key="3">
    <source>
        <dbReference type="EMBL" id="CAD8833532.1"/>
    </source>
</evidence>
<evidence type="ECO:0000256" key="2">
    <source>
        <dbReference type="SAM" id="SignalP"/>
    </source>
</evidence>
<name>A0A6T8U0A1_NOCSC</name>
<evidence type="ECO:0000256" key="1">
    <source>
        <dbReference type="SAM" id="Phobius"/>
    </source>
</evidence>
<feature type="transmembrane region" description="Helical" evidence="1">
    <location>
        <begin position="36"/>
        <end position="59"/>
    </location>
</feature>
<keyword evidence="1" id="KW-1133">Transmembrane helix</keyword>
<dbReference type="AlphaFoldDB" id="A0A6T8U0A1"/>
<organism evidence="4">
    <name type="scientific">Noctiluca scintillans</name>
    <name type="common">Sea sparkle</name>
    <name type="synonym">Red tide dinoflagellate</name>
    <dbReference type="NCBI Taxonomy" id="2966"/>
    <lineage>
        <taxon>Eukaryota</taxon>
        <taxon>Sar</taxon>
        <taxon>Alveolata</taxon>
        <taxon>Dinophyceae</taxon>
        <taxon>Noctilucales</taxon>
        <taxon>Noctilucaceae</taxon>
        <taxon>Noctiluca</taxon>
    </lineage>
</organism>
<reference evidence="4" key="1">
    <citation type="submission" date="2021-01" db="EMBL/GenBank/DDBJ databases">
        <authorList>
            <person name="Corre E."/>
            <person name="Pelletier E."/>
            <person name="Niang G."/>
            <person name="Scheremetjew M."/>
            <person name="Finn R."/>
            <person name="Kale V."/>
            <person name="Holt S."/>
            <person name="Cochrane G."/>
            <person name="Meng A."/>
            <person name="Brown T."/>
            <person name="Cohen L."/>
        </authorList>
    </citation>
    <scope>NUCLEOTIDE SEQUENCE</scope>
</reference>
<proteinExistence type="predicted"/>
<dbReference type="EMBL" id="HBFQ01011240">
    <property type="protein sequence ID" value="CAD8833532.1"/>
    <property type="molecule type" value="Transcribed_RNA"/>
</dbReference>
<keyword evidence="1" id="KW-0472">Membrane</keyword>
<sequence length="158" mass="16678">MFGQKELLLCLTLASGHVLAQTVVYTGTTDGGGWPWWAWFLLALFSLCAFGSAICCIVATHKMTQQKKVNAVPLASVRVPMQVPMATATVPVGARPPTTVQYARPPMATATVPVASATRPVTTVPTASSHVPRVATLTGTNPAVRTVPMATTTTARRF</sequence>